<evidence type="ECO:0000313" key="5">
    <source>
        <dbReference type="Proteomes" id="UP000001307"/>
    </source>
</evidence>
<gene>
    <name evidence="4" type="ORF">GSOID_T00008672001</name>
</gene>
<dbReference type="PROSITE" id="PS51420">
    <property type="entry name" value="RHO"/>
    <property type="match status" value="1"/>
</dbReference>
<dbReference type="InParanoid" id="E4XEN1"/>
<dbReference type="SUPFAM" id="SSF52540">
    <property type="entry name" value="P-loop containing nucleoside triphosphate hydrolases"/>
    <property type="match status" value="1"/>
</dbReference>
<sequence length="229" mass="26129">MFDEDTINSGLGLFPSPDNLQKVNIVMVGDQGAGKTNMLVSYCNNDYPTEYKPTVHDYYTVRLGIDGRQTSVQLIDTAGKPEFGLFRRLSYPDAEVFLLCFDVCDPRAFARVRDYWLMELKVYKRKTPVILVGTQIDRRSDFNEIARLSRQNLRPVTTQQGQQMASKIRAKKYIECSALTKKNLKSVFDSAIVAGLDEQLKLQKRLHASSRLSFGSYIFSDSFLQRKLS</sequence>
<dbReference type="SMART" id="SM00175">
    <property type="entry name" value="RAB"/>
    <property type="match status" value="1"/>
</dbReference>
<dbReference type="Pfam" id="PF00071">
    <property type="entry name" value="Ras"/>
    <property type="match status" value="1"/>
</dbReference>
<proteinExistence type="inferred from homology"/>
<dbReference type="PANTHER" id="PTHR24072">
    <property type="entry name" value="RHO FAMILY GTPASE"/>
    <property type="match status" value="1"/>
</dbReference>
<dbReference type="PROSITE" id="PS51421">
    <property type="entry name" value="RAS"/>
    <property type="match status" value="1"/>
</dbReference>
<comment type="similarity">
    <text evidence="1">Belongs to the small GTPase superfamily. Rho family.</text>
</comment>
<dbReference type="GO" id="GO:0007264">
    <property type="term" value="P:small GTPase-mediated signal transduction"/>
    <property type="evidence" value="ECO:0007669"/>
    <property type="project" value="InterPro"/>
</dbReference>
<dbReference type="InterPro" id="IPR001806">
    <property type="entry name" value="Small_GTPase"/>
</dbReference>
<dbReference type="GO" id="GO:0005525">
    <property type="term" value="F:GTP binding"/>
    <property type="evidence" value="ECO:0007669"/>
    <property type="project" value="UniProtKB-KW"/>
</dbReference>
<dbReference type="GO" id="GO:0003924">
    <property type="term" value="F:GTPase activity"/>
    <property type="evidence" value="ECO:0007669"/>
    <property type="project" value="InterPro"/>
</dbReference>
<evidence type="ECO:0000256" key="1">
    <source>
        <dbReference type="ARBA" id="ARBA00010142"/>
    </source>
</evidence>
<dbReference type="PRINTS" id="PR00449">
    <property type="entry name" value="RASTRNSFRMNG"/>
</dbReference>
<keyword evidence="3" id="KW-0342">GTP-binding</keyword>
<name>E4XEN1_OIKDI</name>
<dbReference type="AlphaFoldDB" id="E4XEN1"/>
<dbReference type="PROSITE" id="PS51419">
    <property type="entry name" value="RAB"/>
    <property type="match status" value="1"/>
</dbReference>
<dbReference type="Proteomes" id="UP000001307">
    <property type="component" value="Unassembled WGS sequence"/>
</dbReference>
<keyword evidence="2" id="KW-0547">Nucleotide-binding</keyword>
<dbReference type="OrthoDB" id="8830751at2759"/>
<dbReference type="EMBL" id="FN653042">
    <property type="protein sequence ID" value="CBY19526.1"/>
    <property type="molecule type" value="Genomic_DNA"/>
</dbReference>
<dbReference type="SMART" id="SM00173">
    <property type="entry name" value="RAS"/>
    <property type="match status" value="1"/>
</dbReference>
<organism evidence="4">
    <name type="scientific">Oikopleura dioica</name>
    <name type="common">Tunicate</name>
    <dbReference type="NCBI Taxonomy" id="34765"/>
    <lineage>
        <taxon>Eukaryota</taxon>
        <taxon>Metazoa</taxon>
        <taxon>Chordata</taxon>
        <taxon>Tunicata</taxon>
        <taxon>Appendicularia</taxon>
        <taxon>Copelata</taxon>
        <taxon>Oikopleuridae</taxon>
        <taxon>Oikopleura</taxon>
    </lineage>
</organism>
<dbReference type="FunFam" id="3.40.50.300:FF:001179">
    <property type="entry name" value="Rho family GTPase"/>
    <property type="match status" value="1"/>
</dbReference>
<dbReference type="NCBIfam" id="TIGR00231">
    <property type="entry name" value="small_GTP"/>
    <property type="match status" value="1"/>
</dbReference>
<evidence type="ECO:0000256" key="2">
    <source>
        <dbReference type="ARBA" id="ARBA00022741"/>
    </source>
</evidence>
<reference evidence="4" key="1">
    <citation type="journal article" date="2010" name="Science">
        <title>Plasticity of animal genome architecture unmasked by rapid evolution of a pelagic tunicate.</title>
        <authorList>
            <person name="Denoeud F."/>
            <person name="Henriet S."/>
            <person name="Mungpakdee S."/>
            <person name="Aury J.M."/>
            <person name="Da Silva C."/>
            <person name="Brinkmann H."/>
            <person name="Mikhaleva J."/>
            <person name="Olsen L.C."/>
            <person name="Jubin C."/>
            <person name="Canestro C."/>
            <person name="Bouquet J.M."/>
            <person name="Danks G."/>
            <person name="Poulain J."/>
            <person name="Campsteijn C."/>
            <person name="Adamski M."/>
            <person name="Cross I."/>
            <person name="Yadetie F."/>
            <person name="Muffato M."/>
            <person name="Louis A."/>
            <person name="Butcher S."/>
            <person name="Tsagkogeorga G."/>
            <person name="Konrad A."/>
            <person name="Singh S."/>
            <person name="Jensen M.F."/>
            <person name="Cong E.H."/>
            <person name="Eikeseth-Otteraa H."/>
            <person name="Noel B."/>
            <person name="Anthouard V."/>
            <person name="Porcel B.M."/>
            <person name="Kachouri-Lafond R."/>
            <person name="Nishino A."/>
            <person name="Ugolini M."/>
            <person name="Chourrout P."/>
            <person name="Nishida H."/>
            <person name="Aasland R."/>
            <person name="Huzurbazar S."/>
            <person name="Westhof E."/>
            <person name="Delsuc F."/>
            <person name="Lehrach H."/>
            <person name="Reinhardt R."/>
            <person name="Weissenbach J."/>
            <person name="Roy S.W."/>
            <person name="Artiguenave F."/>
            <person name="Postlethwait J.H."/>
            <person name="Manak J.R."/>
            <person name="Thompson E.M."/>
            <person name="Jaillon O."/>
            <person name="Du Pasquier L."/>
            <person name="Boudinot P."/>
            <person name="Liberles D.A."/>
            <person name="Volff J.N."/>
            <person name="Philippe H."/>
            <person name="Lenhard B."/>
            <person name="Roest Crollius H."/>
            <person name="Wincker P."/>
            <person name="Chourrout D."/>
        </authorList>
    </citation>
    <scope>NUCLEOTIDE SEQUENCE [LARGE SCALE GENOMIC DNA]</scope>
</reference>
<dbReference type="InterPro" id="IPR003578">
    <property type="entry name" value="Small_GTPase_Rho"/>
</dbReference>
<dbReference type="SMART" id="SM00174">
    <property type="entry name" value="RHO"/>
    <property type="match status" value="1"/>
</dbReference>
<evidence type="ECO:0000256" key="3">
    <source>
        <dbReference type="ARBA" id="ARBA00023134"/>
    </source>
</evidence>
<accession>E4XEN1</accession>
<keyword evidence="5" id="KW-1185">Reference proteome</keyword>
<evidence type="ECO:0000313" key="4">
    <source>
        <dbReference type="EMBL" id="CBY19526.1"/>
    </source>
</evidence>
<dbReference type="Gene3D" id="3.40.50.300">
    <property type="entry name" value="P-loop containing nucleotide triphosphate hydrolases"/>
    <property type="match status" value="1"/>
</dbReference>
<dbReference type="InterPro" id="IPR027417">
    <property type="entry name" value="P-loop_NTPase"/>
</dbReference>
<dbReference type="InterPro" id="IPR005225">
    <property type="entry name" value="Small_GTP-bd"/>
</dbReference>
<protein>
    <submittedName>
        <fullName evidence="4">Uncharacterized protein</fullName>
    </submittedName>
</protein>